<reference evidence="6" key="1">
    <citation type="submission" date="2023-07" db="EMBL/GenBank/DDBJ databases">
        <authorList>
            <person name="Stuckert A."/>
        </authorList>
    </citation>
    <scope>NUCLEOTIDE SEQUENCE</scope>
</reference>
<proteinExistence type="predicted"/>
<gene>
    <name evidence="6" type="ORF">RIMI_LOCUS20794036</name>
</gene>
<keyword evidence="2" id="KW-1015">Disulfide bond</keyword>
<feature type="compositionally biased region" description="Basic and acidic residues" evidence="3">
    <location>
        <begin position="172"/>
        <end position="184"/>
    </location>
</feature>
<name>A0ABN9MI45_9NEOB</name>
<dbReference type="Proteomes" id="UP001176940">
    <property type="component" value="Unassembled WGS sequence"/>
</dbReference>
<keyword evidence="1 4" id="KW-0732">Signal</keyword>
<dbReference type="Gene3D" id="2.20.100.10">
    <property type="entry name" value="Thrombospondin type-1 (TSP1) repeat"/>
    <property type="match status" value="1"/>
</dbReference>
<evidence type="ECO:0000313" key="7">
    <source>
        <dbReference type="Proteomes" id="UP001176940"/>
    </source>
</evidence>
<dbReference type="InterPro" id="IPR043973">
    <property type="entry name" value="TSP1_CCN"/>
</dbReference>
<dbReference type="SMART" id="SM00041">
    <property type="entry name" value="CT"/>
    <property type="match status" value="1"/>
</dbReference>
<feature type="region of interest" description="Disordered" evidence="3">
    <location>
        <begin position="169"/>
        <end position="222"/>
    </location>
</feature>
<organism evidence="6 7">
    <name type="scientific">Ranitomeya imitator</name>
    <name type="common">mimic poison frog</name>
    <dbReference type="NCBI Taxonomy" id="111125"/>
    <lineage>
        <taxon>Eukaryota</taxon>
        <taxon>Metazoa</taxon>
        <taxon>Chordata</taxon>
        <taxon>Craniata</taxon>
        <taxon>Vertebrata</taxon>
        <taxon>Euteleostomi</taxon>
        <taxon>Amphibia</taxon>
        <taxon>Batrachia</taxon>
        <taxon>Anura</taxon>
        <taxon>Neobatrachia</taxon>
        <taxon>Hyloidea</taxon>
        <taxon>Dendrobatidae</taxon>
        <taxon>Dendrobatinae</taxon>
        <taxon>Ranitomeya</taxon>
    </lineage>
</organism>
<feature type="region of interest" description="Disordered" evidence="3">
    <location>
        <begin position="349"/>
        <end position="375"/>
    </location>
</feature>
<evidence type="ECO:0000256" key="4">
    <source>
        <dbReference type="SAM" id="SignalP"/>
    </source>
</evidence>
<evidence type="ECO:0000256" key="1">
    <source>
        <dbReference type="ARBA" id="ARBA00022729"/>
    </source>
</evidence>
<dbReference type="EMBL" id="CAUEEQ010070846">
    <property type="protein sequence ID" value="CAJ0965965.1"/>
    <property type="molecule type" value="Genomic_DNA"/>
</dbReference>
<dbReference type="InterPro" id="IPR000884">
    <property type="entry name" value="TSP1_rpt"/>
</dbReference>
<dbReference type="SMART" id="SM00121">
    <property type="entry name" value="IB"/>
    <property type="match status" value="1"/>
</dbReference>
<dbReference type="SUPFAM" id="SSF82895">
    <property type="entry name" value="TSP-1 type 1 repeat"/>
    <property type="match status" value="1"/>
</dbReference>
<evidence type="ECO:0000256" key="2">
    <source>
        <dbReference type="ARBA" id="ARBA00023157"/>
    </source>
</evidence>
<keyword evidence="7" id="KW-1185">Reference proteome</keyword>
<evidence type="ECO:0000313" key="6">
    <source>
        <dbReference type="EMBL" id="CAJ0965965.1"/>
    </source>
</evidence>
<evidence type="ECO:0000256" key="3">
    <source>
        <dbReference type="SAM" id="MobiDB-lite"/>
    </source>
</evidence>
<feature type="domain" description="VWFC" evidence="5">
    <location>
        <begin position="96"/>
        <end position="162"/>
    </location>
</feature>
<protein>
    <recommendedName>
        <fullName evidence="5">VWFC domain-containing protein</fullName>
    </recommendedName>
</protein>
<dbReference type="PANTHER" id="PTHR11348">
    <property type="entry name" value="CONNECTIVE TISSUE GROWTH FACTOR-RELATED"/>
    <property type="match status" value="1"/>
</dbReference>
<sequence>MASYIEFALMLLCGTCTLGKRLGCPLTCECSEVPTCPQGATPVLDSCGCGCTVCVRGLGSVCDGLRPCDVARNLMCDYQEDPSWQQGVCKVHHERRSCLHNGNEILHGREFELGCESYCKCEDGNINCAPLCPPLEKPTNPNCKEMRLVTVPGQCCAQWRCLEESSGLEDSNETRNDYPTLEDKSTDEEANIRTRRDAPDSGDPEQDEELLEEPQPCKPDTEWTPCSRTCGFGNSLRIVYEKETCIPKAEKRMCMIRPCKGQYPNANYTVLKANNVCSHVMRWSHPSHLRFRDCLSSRPLLPKFCGLCSDGRFCTPLLSETRPVLFRCSHLNRKVTRQVMWVQRCQCGGKRGKNRKKDKDARKPSEEMTNRVTDD</sequence>
<dbReference type="Pfam" id="PF19035">
    <property type="entry name" value="TSP1_CCN"/>
    <property type="match status" value="1"/>
</dbReference>
<feature type="signal peptide" evidence="4">
    <location>
        <begin position="1"/>
        <end position="19"/>
    </location>
</feature>
<feature type="compositionally biased region" description="Acidic residues" evidence="3">
    <location>
        <begin position="200"/>
        <end position="212"/>
    </location>
</feature>
<dbReference type="InterPro" id="IPR000867">
    <property type="entry name" value="IGFBP-like"/>
</dbReference>
<dbReference type="PANTHER" id="PTHR11348:SF17">
    <property type="entry name" value="CCN"/>
    <property type="match status" value="1"/>
</dbReference>
<dbReference type="SMART" id="SM00214">
    <property type="entry name" value="VWC"/>
    <property type="match status" value="1"/>
</dbReference>
<feature type="compositionally biased region" description="Basic and acidic residues" evidence="3">
    <location>
        <begin position="190"/>
        <end position="199"/>
    </location>
</feature>
<dbReference type="SMART" id="SM00209">
    <property type="entry name" value="TSP1"/>
    <property type="match status" value="1"/>
</dbReference>
<dbReference type="PROSITE" id="PS50092">
    <property type="entry name" value="TSP1"/>
    <property type="match status" value="1"/>
</dbReference>
<accession>A0ABN9MI45</accession>
<comment type="caution">
    <text evidence="6">The sequence shown here is derived from an EMBL/GenBank/DDBJ whole genome shotgun (WGS) entry which is preliminary data.</text>
</comment>
<feature type="compositionally biased region" description="Basic and acidic residues" evidence="3">
    <location>
        <begin position="357"/>
        <end position="375"/>
    </location>
</feature>
<evidence type="ECO:0000259" key="5">
    <source>
        <dbReference type="PROSITE" id="PS50184"/>
    </source>
</evidence>
<dbReference type="PROSITE" id="PS50184">
    <property type="entry name" value="VWFC_2"/>
    <property type="match status" value="1"/>
</dbReference>
<dbReference type="InterPro" id="IPR006207">
    <property type="entry name" value="Cys_knot_C"/>
</dbReference>
<dbReference type="InterPro" id="IPR001007">
    <property type="entry name" value="VWF_dom"/>
</dbReference>
<feature type="chain" id="PRO_5045706624" description="VWFC domain-containing protein" evidence="4">
    <location>
        <begin position="20"/>
        <end position="375"/>
    </location>
</feature>
<dbReference type="InterPro" id="IPR050941">
    <property type="entry name" value="CCN"/>
</dbReference>
<dbReference type="SUPFAM" id="SSF57603">
    <property type="entry name" value="FnI-like domain"/>
    <property type="match status" value="1"/>
</dbReference>
<dbReference type="InterPro" id="IPR036383">
    <property type="entry name" value="TSP1_rpt_sf"/>
</dbReference>